<evidence type="ECO:0000256" key="1">
    <source>
        <dbReference type="ARBA" id="ARBA00010169"/>
    </source>
</evidence>
<proteinExistence type="evidence at transcript level"/>
<dbReference type="Gene3D" id="3.30.70.120">
    <property type="match status" value="1"/>
</dbReference>
<protein>
    <submittedName>
        <fullName evidence="4">GM24986p</fullName>
    </submittedName>
</protein>
<dbReference type="ExpressionAtlas" id="Q8MSE7">
    <property type="expression patterns" value="baseline and differential"/>
</dbReference>
<dbReference type="VEuPathDB" id="VectorBase:FBgn0030545"/>
<dbReference type="FlyBase" id="FBgn0030545">
    <property type="gene designation" value="CG11590"/>
</dbReference>
<dbReference type="HOGENOM" id="CLU_098807_0_1_1"/>
<comment type="similarity">
    <text evidence="1">Belongs to the CutA family.</text>
</comment>
<feature type="chain" id="PRO_5004314035" evidence="3">
    <location>
        <begin position="32"/>
        <end position="198"/>
    </location>
</feature>
<dbReference type="AlphaFoldDB" id="Q8MSE7"/>
<name>Q8MSE7_DROME</name>
<dbReference type="InterPro" id="IPR011322">
    <property type="entry name" value="N-reg_PII-like_a/b"/>
</dbReference>
<evidence type="ECO:0000256" key="3">
    <source>
        <dbReference type="SAM" id="SignalP"/>
    </source>
</evidence>
<feature type="compositionally biased region" description="Low complexity" evidence="2">
    <location>
        <begin position="51"/>
        <end position="67"/>
    </location>
</feature>
<dbReference type="InterPro" id="IPR015867">
    <property type="entry name" value="N-reg_PII/ATP_PRibTrfase_C"/>
</dbReference>
<evidence type="ECO:0000313" key="4">
    <source>
        <dbReference type="EMBL" id="AAM50725.1"/>
    </source>
</evidence>
<gene>
    <name evidence="5" type="ORF">CG11590</name>
</gene>
<dbReference type="OrthoDB" id="2017693at2759"/>
<dbReference type="SUPFAM" id="SSF54913">
    <property type="entry name" value="GlnB-like"/>
    <property type="match status" value="1"/>
</dbReference>
<dbReference type="EMBL" id="AY118865">
    <property type="protein sequence ID" value="AAM50725.1"/>
    <property type="molecule type" value="mRNA"/>
</dbReference>
<evidence type="ECO:0000313" key="5">
    <source>
        <dbReference type="FlyBase" id="FBgn0030545"/>
    </source>
</evidence>
<dbReference type="InterPro" id="IPR004323">
    <property type="entry name" value="Ion_tolerance_CutA"/>
</dbReference>
<dbReference type="AGR" id="FB:FBgn0030545"/>
<evidence type="ECO:0000256" key="2">
    <source>
        <dbReference type="SAM" id="MobiDB-lite"/>
    </source>
</evidence>
<reference evidence="4" key="1">
    <citation type="submission" date="2002-06" db="EMBL/GenBank/DDBJ databases">
        <authorList>
            <person name="Stapleton M."/>
            <person name="Brokstein P."/>
            <person name="Hong L."/>
            <person name="Agbayani A."/>
            <person name="Carlson J."/>
            <person name="Champe M."/>
            <person name="Chavez C."/>
            <person name="Dorsett V."/>
            <person name="Dresnek D."/>
            <person name="Farfan D."/>
            <person name="Frise E."/>
            <person name="George R."/>
            <person name="Gonzalez M."/>
            <person name="Guarin H."/>
            <person name="Kronmiller B."/>
            <person name="Li P."/>
            <person name="Liao G."/>
            <person name="Miranda A."/>
            <person name="Mungall C.J."/>
            <person name="Nunoo J."/>
            <person name="Pacleb J."/>
            <person name="Paragas V."/>
            <person name="Park S."/>
            <person name="Patel S."/>
            <person name="Phouanenavong S."/>
            <person name="Wan K."/>
            <person name="Yu C."/>
            <person name="Lewis S.E."/>
            <person name="Rubin G.M."/>
            <person name="Celniker S."/>
        </authorList>
    </citation>
    <scope>NUCLEOTIDE SEQUENCE</scope>
</reference>
<accession>Q8MSE7</accession>
<feature type="compositionally biased region" description="Polar residues" evidence="2">
    <location>
        <begin position="73"/>
        <end position="85"/>
    </location>
</feature>
<keyword evidence="3" id="KW-0732">Signal</keyword>
<dbReference type="PANTHER" id="PTHR23419">
    <property type="entry name" value="DIVALENT CATION TOLERANCE CUTA-RELATED"/>
    <property type="match status" value="1"/>
</dbReference>
<feature type="signal peptide" evidence="3">
    <location>
        <begin position="1"/>
        <end position="31"/>
    </location>
</feature>
<dbReference type="Pfam" id="PF03091">
    <property type="entry name" value="CutA1"/>
    <property type="match status" value="1"/>
</dbReference>
<organism evidence="4">
    <name type="scientific">Drosophila melanogaster</name>
    <name type="common">Fruit fly</name>
    <dbReference type="NCBI Taxonomy" id="7227"/>
    <lineage>
        <taxon>Eukaryota</taxon>
        <taxon>Metazoa</taxon>
        <taxon>Ecdysozoa</taxon>
        <taxon>Arthropoda</taxon>
        <taxon>Hexapoda</taxon>
        <taxon>Insecta</taxon>
        <taxon>Pterygota</taxon>
        <taxon>Neoptera</taxon>
        <taxon>Endopterygota</taxon>
        <taxon>Diptera</taxon>
        <taxon>Brachycera</taxon>
        <taxon>Muscomorpha</taxon>
        <taxon>Ephydroidea</taxon>
        <taxon>Drosophilidae</taxon>
        <taxon>Drosophila</taxon>
        <taxon>Sophophora</taxon>
    </lineage>
</organism>
<dbReference type="FunFam" id="3.30.70.120:FF:000019">
    <property type="match status" value="1"/>
</dbReference>
<feature type="region of interest" description="Disordered" evidence="2">
    <location>
        <begin position="51"/>
        <end position="85"/>
    </location>
</feature>
<dbReference type="GO" id="GO:0010038">
    <property type="term" value="P:response to metal ion"/>
    <property type="evidence" value="ECO:0007669"/>
    <property type="project" value="InterPro"/>
</dbReference>
<sequence length="198" mass="21379">MQYRISASCLPLRWSLVRNLLIAASVTTAIANPPAFATASSHKSCCFSSSAANASSSSNSNSNSNSSECSKMGDQQQSAATGNAYQSGSSSVAFVTTPDRESARKLGRSIVELKLAACVNIVSQVESIYKWEGEISEDSEYLLMIKTRTSRIDDLSKFIRENHPYSVAEVIALPIQNGNPPYLDWIAQTVPTKAESKD</sequence>
<dbReference type="PANTHER" id="PTHR23419:SF8">
    <property type="entry name" value="FI09726P"/>
    <property type="match status" value="1"/>
</dbReference>